<protein>
    <recommendedName>
        <fullName evidence="4">Nuclear transport factor 2 family protein</fullName>
    </recommendedName>
</protein>
<evidence type="ECO:0000256" key="1">
    <source>
        <dbReference type="SAM" id="SignalP"/>
    </source>
</evidence>
<gene>
    <name evidence="2" type="ORF">LNV07_21950</name>
</gene>
<evidence type="ECO:0008006" key="4">
    <source>
        <dbReference type="Google" id="ProtNLM"/>
    </source>
</evidence>
<feature type="signal peptide" evidence="1">
    <location>
        <begin position="1"/>
        <end position="30"/>
    </location>
</feature>
<dbReference type="EMBL" id="JAJIRN010000010">
    <property type="protein sequence ID" value="MCV2370758.1"/>
    <property type="molecule type" value="Genomic_DNA"/>
</dbReference>
<name>A0ABT2YL24_9BURK</name>
<evidence type="ECO:0000313" key="2">
    <source>
        <dbReference type="EMBL" id="MCV2370758.1"/>
    </source>
</evidence>
<feature type="chain" id="PRO_5045878586" description="Nuclear transport factor 2 family protein" evidence="1">
    <location>
        <begin position="31"/>
        <end position="203"/>
    </location>
</feature>
<organism evidence="2 3">
    <name type="scientific">Roseateles oligotrophus</name>
    <dbReference type="NCBI Taxonomy" id="1769250"/>
    <lineage>
        <taxon>Bacteria</taxon>
        <taxon>Pseudomonadati</taxon>
        <taxon>Pseudomonadota</taxon>
        <taxon>Betaproteobacteria</taxon>
        <taxon>Burkholderiales</taxon>
        <taxon>Sphaerotilaceae</taxon>
        <taxon>Roseateles</taxon>
    </lineage>
</organism>
<accession>A0ABT2YL24</accession>
<evidence type="ECO:0000313" key="3">
    <source>
        <dbReference type="Proteomes" id="UP001209701"/>
    </source>
</evidence>
<comment type="caution">
    <text evidence="2">The sequence shown here is derived from an EMBL/GenBank/DDBJ whole genome shotgun (WGS) entry which is preliminary data.</text>
</comment>
<dbReference type="Proteomes" id="UP001209701">
    <property type="component" value="Unassembled WGS sequence"/>
</dbReference>
<keyword evidence="3" id="KW-1185">Reference proteome</keyword>
<reference evidence="2 3" key="1">
    <citation type="submission" date="2021-11" db="EMBL/GenBank/DDBJ databases">
        <authorList>
            <person name="Liang Q."/>
            <person name="Mou H."/>
            <person name="Liu Z."/>
        </authorList>
    </citation>
    <scope>NUCLEOTIDE SEQUENCE [LARGE SCALE GENOMIC DNA]</scope>
    <source>
        <strain evidence="2 3">CHU3</strain>
    </source>
</reference>
<keyword evidence="1" id="KW-0732">Signal</keyword>
<sequence>MTSKPHPISFLRPLLQKAALGLALLGPVLAAPARSEPASKASLNVSVSVPTIAANAADVASVDGLMRAFYAVVNVRPDGQRLWARDRTLYSPWVRFIGTSISASGTPEVVVWDHQQLVDASEPLVQRGFSETEIHRSTRSYGNIAHVDSTYEAVLDGPNSPQRFRGVNSIELYFDGQRWWIASVMWMSEAASHPIPASLLPDR</sequence>
<dbReference type="RefSeq" id="WP_263573347.1">
    <property type="nucleotide sequence ID" value="NZ_JAJIRN010000010.1"/>
</dbReference>
<proteinExistence type="predicted"/>